<organism evidence="3 4">
    <name type="scientific">Dietzia timorensis</name>
    <dbReference type="NCBI Taxonomy" id="499555"/>
    <lineage>
        <taxon>Bacteria</taxon>
        <taxon>Bacillati</taxon>
        <taxon>Actinomycetota</taxon>
        <taxon>Actinomycetes</taxon>
        <taxon>Mycobacteriales</taxon>
        <taxon>Dietziaceae</taxon>
        <taxon>Dietzia</taxon>
    </lineage>
</organism>
<dbReference type="AlphaFoldDB" id="A0A921JX89"/>
<dbReference type="Proteomes" id="UP000776650">
    <property type="component" value="Unassembled WGS sequence"/>
</dbReference>
<dbReference type="Gene3D" id="3.40.50.1820">
    <property type="entry name" value="alpha/beta hydrolase"/>
    <property type="match status" value="1"/>
</dbReference>
<dbReference type="Pfam" id="PF00561">
    <property type="entry name" value="Abhydrolase_1"/>
    <property type="match status" value="1"/>
</dbReference>
<accession>A0A921JX89</accession>
<feature type="chain" id="PRO_5039721345" evidence="1">
    <location>
        <begin position="23"/>
        <end position="335"/>
    </location>
</feature>
<comment type="caution">
    <text evidence="3">The sequence shown here is derived from an EMBL/GenBank/DDBJ whole genome shotgun (WGS) entry which is preliminary data.</text>
</comment>
<name>A0A921JX89_9ACTN</name>
<dbReference type="EMBL" id="DYXM01000056">
    <property type="protein sequence ID" value="HJE89914.1"/>
    <property type="molecule type" value="Genomic_DNA"/>
</dbReference>
<proteinExistence type="predicted"/>
<sequence length="335" mass="34576">MTHSTLSRIVSSAMAIAALSLAAVVAAQPAAADRPELPVPYTFMSGAVKEITQPGAPLAGANDWSCQTTEAHPRPVVLVHGTFGGGADNWATLGPLLHNEGYCVFTLTYGNHADADWPLSAVGGVRSIPDVSVPAVAEFVDSVLAATGADQVDLVGHSQGTLVSGDVAKRQRPGRVGSVVSLAGPWEGTGQGFTERLLDDHTRTSLEGSPLESIPHMLSGSEYLEGLYGTEGTPYAQGVSYTNISTRYDEAVIPFTSGQLPGPDVPGYAVTNIVVQDGCEADWSDHASLPSSPRAADFVLNALDPAHPRTPRCASTAPLHGAIGAVPANPAPPTS</sequence>
<feature type="signal peptide" evidence="1">
    <location>
        <begin position="1"/>
        <end position="22"/>
    </location>
</feature>
<evidence type="ECO:0000259" key="2">
    <source>
        <dbReference type="Pfam" id="PF00561"/>
    </source>
</evidence>
<dbReference type="InterPro" id="IPR029058">
    <property type="entry name" value="AB_hydrolase_fold"/>
</dbReference>
<protein>
    <submittedName>
        <fullName evidence="3">Alpha/beta fold hydrolase</fullName>
    </submittedName>
</protein>
<gene>
    <name evidence="3" type="ORF">K8V11_02740</name>
</gene>
<dbReference type="InterPro" id="IPR000073">
    <property type="entry name" value="AB_hydrolase_1"/>
</dbReference>
<reference evidence="3" key="2">
    <citation type="submission" date="2021-09" db="EMBL/GenBank/DDBJ databases">
        <authorList>
            <person name="Gilroy R."/>
        </authorList>
    </citation>
    <scope>NUCLEOTIDE SEQUENCE</scope>
    <source>
        <strain evidence="3">ChiGjej1B1-18357</strain>
    </source>
</reference>
<dbReference type="SUPFAM" id="SSF53474">
    <property type="entry name" value="alpha/beta-Hydrolases"/>
    <property type="match status" value="1"/>
</dbReference>
<keyword evidence="3" id="KW-0378">Hydrolase</keyword>
<dbReference type="RefSeq" id="WP_303910682.1">
    <property type="nucleotide sequence ID" value="NZ_DYXM01000056.1"/>
</dbReference>
<evidence type="ECO:0000256" key="1">
    <source>
        <dbReference type="SAM" id="SignalP"/>
    </source>
</evidence>
<feature type="domain" description="AB hydrolase-1" evidence="2">
    <location>
        <begin position="75"/>
        <end position="187"/>
    </location>
</feature>
<reference evidence="3" key="1">
    <citation type="journal article" date="2021" name="PeerJ">
        <title>Extensive microbial diversity within the chicken gut microbiome revealed by metagenomics and culture.</title>
        <authorList>
            <person name="Gilroy R."/>
            <person name="Ravi A."/>
            <person name="Getino M."/>
            <person name="Pursley I."/>
            <person name="Horton D.L."/>
            <person name="Alikhan N.F."/>
            <person name="Baker D."/>
            <person name="Gharbi K."/>
            <person name="Hall N."/>
            <person name="Watson M."/>
            <person name="Adriaenssens E.M."/>
            <person name="Foster-Nyarko E."/>
            <person name="Jarju S."/>
            <person name="Secka A."/>
            <person name="Antonio M."/>
            <person name="Oren A."/>
            <person name="Chaudhuri R.R."/>
            <person name="La Ragione R."/>
            <person name="Hildebrand F."/>
            <person name="Pallen M.J."/>
        </authorList>
    </citation>
    <scope>NUCLEOTIDE SEQUENCE</scope>
    <source>
        <strain evidence="3">ChiGjej1B1-18357</strain>
    </source>
</reference>
<keyword evidence="1" id="KW-0732">Signal</keyword>
<dbReference type="GO" id="GO:0016787">
    <property type="term" value="F:hydrolase activity"/>
    <property type="evidence" value="ECO:0007669"/>
    <property type="project" value="UniProtKB-KW"/>
</dbReference>
<evidence type="ECO:0000313" key="3">
    <source>
        <dbReference type="EMBL" id="HJE89914.1"/>
    </source>
</evidence>
<evidence type="ECO:0000313" key="4">
    <source>
        <dbReference type="Proteomes" id="UP000776650"/>
    </source>
</evidence>